<evidence type="ECO:0000256" key="15">
    <source>
        <dbReference type="ARBA" id="ARBA00025912"/>
    </source>
</evidence>
<gene>
    <name evidence="18" type="primary">sdhC</name>
    <name evidence="18" type="ORF">OTSGILL_2311</name>
</gene>
<keyword evidence="7" id="KW-0816">Tricarboxylic acid cycle</keyword>
<comment type="pathway">
    <text evidence="3">Carbohydrate metabolism; tricarboxylic acid cycle.</text>
</comment>
<comment type="similarity">
    <text evidence="4">Belongs to the cytochrome b560 family.</text>
</comment>
<comment type="function">
    <text evidence="1">Membrane-anchoring subunit of succinate dehydrogenase (SDH).</text>
</comment>
<comment type="subunit">
    <text evidence="15">Part of an enzyme complex containing four subunits: a flavoprotein, an iron-sulfur protein, plus two membrane-anchoring proteins, SdhC and SdhD. The complex can form homotrimers.</text>
</comment>
<evidence type="ECO:0000256" key="14">
    <source>
        <dbReference type="ARBA" id="ARBA00023136"/>
    </source>
</evidence>
<keyword evidence="14 17" id="KW-0472">Membrane</keyword>
<reference evidence="18 19" key="1">
    <citation type="submission" date="2015-02" db="EMBL/GenBank/DDBJ databases">
        <title>Genome Sequencing of Rickettsiales.</title>
        <authorList>
            <person name="Daugherty S.C."/>
            <person name="Su Q."/>
            <person name="Abolude K."/>
            <person name="Beier-Sexton M."/>
            <person name="Carlyon J.A."/>
            <person name="Carter R."/>
            <person name="Day N.P."/>
            <person name="Dumler S.J."/>
            <person name="Dyachenko V."/>
            <person name="Godinez A."/>
            <person name="Kurtti T.J."/>
            <person name="Lichay M."/>
            <person name="Mullins K.E."/>
            <person name="Ott S."/>
            <person name="Pappas-Brown V."/>
            <person name="Paris D.H."/>
            <person name="Patel P."/>
            <person name="Richards A.L."/>
            <person name="Sadzewicz L."/>
            <person name="Sears K."/>
            <person name="Seidman D."/>
            <person name="Sengamalay N."/>
            <person name="Stenos J."/>
            <person name="Tallon L.J."/>
            <person name="Vincent G."/>
            <person name="Fraser C.M."/>
            <person name="Munderloh U."/>
            <person name="Dunning-Hotopp J.C."/>
        </authorList>
    </citation>
    <scope>NUCLEOTIDE SEQUENCE [LARGE SCALE GENOMIC DNA]</scope>
    <source>
        <strain evidence="18 19">Gilliam</strain>
    </source>
</reference>
<evidence type="ECO:0000256" key="2">
    <source>
        <dbReference type="ARBA" id="ARBA00004429"/>
    </source>
</evidence>
<dbReference type="InterPro" id="IPR014314">
    <property type="entry name" value="Succ_DH_cytb556"/>
</dbReference>
<evidence type="ECO:0000256" key="12">
    <source>
        <dbReference type="ARBA" id="ARBA00022989"/>
    </source>
</evidence>
<evidence type="ECO:0000256" key="3">
    <source>
        <dbReference type="ARBA" id="ARBA00005163"/>
    </source>
</evidence>
<proteinExistence type="inferred from homology"/>
<feature type="binding site" description="axial binding residue" evidence="16">
    <location>
        <position position="84"/>
    </location>
    <ligand>
        <name>heme</name>
        <dbReference type="ChEBI" id="CHEBI:30413"/>
        <note>ligand shared with second transmembrane subunit</note>
    </ligand>
    <ligandPart>
        <name>Fe</name>
        <dbReference type="ChEBI" id="CHEBI:18248"/>
    </ligandPart>
</feature>
<accession>A0A0F3M6V2</accession>
<keyword evidence="9 17" id="KW-0812">Transmembrane</keyword>
<dbReference type="InterPro" id="IPR018495">
    <property type="entry name" value="Succ_DH_cyt_bsu_CS"/>
</dbReference>
<dbReference type="UniPathway" id="UPA00223"/>
<name>A0A0F3M6V2_ORITS</name>
<dbReference type="PIRSF" id="PIRSF000178">
    <property type="entry name" value="SDH_cyt_b560"/>
    <property type="match status" value="1"/>
</dbReference>
<dbReference type="EMBL" id="LANO01000047">
    <property type="protein sequence ID" value="KJV51396.1"/>
    <property type="molecule type" value="Genomic_DNA"/>
</dbReference>
<dbReference type="PANTHER" id="PTHR10978">
    <property type="entry name" value="SUCCINATE DEHYDROGENASE CYTOCHROME B560 SUBUNIT"/>
    <property type="match status" value="1"/>
</dbReference>
<dbReference type="SUPFAM" id="SSF81343">
    <property type="entry name" value="Fumarate reductase respiratory complex transmembrane subunits"/>
    <property type="match status" value="1"/>
</dbReference>
<keyword evidence="11" id="KW-0249">Electron transport</keyword>
<dbReference type="Pfam" id="PF01127">
    <property type="entry name" value="Sdh_cyt"/>
    <property type="match status" value="1"/>
</dbReference>
<keyword evidence="8 16" id="KW-0349">Heme</keyword>
<evidence type="ECO:0000256" key="8">
    <source>
        <dbReference type="ARBA" id="ARBA00022617"/>
    </source>
</evidence>
<dbReference type="RefSeq" id="WP_052692616.1">
    <property type="nucleotide sequence ID" value="NZ_LS398551.1"/>
</dbReference>
<dbReference type="Proteomes" id="UP000033769">
    <property type="component" value="Unassembled WGS sequence"/>
</dbReference>
<evidence type="ECO:0000256" key="6">
    <source>
        <dbReference type="ARBA" id="ARBA00022448"/>
    </source>
</evidence>
<dbReference type="PATRIC" id="fig|1359184.3.peg.2115"/>
<comment type="subcellular location">
    <subcellularLocation>
        <location evidence="2">Cell inner membrane</location>
        <topology evidence="2">Multi-pass membrane protein</topology>
    </subcellularLocation>
</comment>
<evidence type="ECO:0000256" key="5">
    <source>
        <dbReference type="ARBA" id="ARBA00020076"/>
    </source>
</evidence>
<comment type="cofactor">
    <cofactor evidence="16">
        <name>heme</name>
        <dbReference type="ChEBI" id="CHEBI:30413"/>
    </cofactor>
    <text evidence="16">The heme is bound between the two transmembrane subunits.</text>
</comment>
<dbReference type="GO" id="GO:0046872">
    <property type="term" value="F:metal ion binding"/>
    <property type="evidence" value="ECO:0007669"/>
    <property type="project" value="UniProtKB-KW"/>
</dbReference>
<organism evidence="18 19">
    <name type="scientific">Orientia tsutsugamushi str. Gilliam</name>
    <dbReference type="NCBI Taxonomy" id="1359184"/>
    <lineage>
        <taxon>Bacteria</taxon>
        <taxon>Pseudomonadati</taxon>
        <taxon>Pseudomonadota</taxon>
        <taxon>Alphaproteobacteria</taxon>
        <taxon>Rickettsiales</taxon>
        <taxon>Rickettsiaceae</taxon>
        <taxon>Rickettsieae</taxon>
        <taxon>Orientia</taxon>
    </lineage>
</organism>
<dbReference type="PANTHER" id="PTHR10978:SF5">
    <property type="entry name" value="SUCCINATE DEHYDROGENASE CYTOCHROME B560 SUBUNIT, MITOCHONDRIAL"/>
    <property type="match status" value="1"/>
</dbReference>
<dbReference type="Gene3D" id="1.20.1300.10">
    <property type="entry name" value="Fumarate reductase/succinate dehydrogenase, transmembrane subunit"/>
    <property type="match status" value="1"/>
</dbReference>
<dbReference type="NCBIfam" id="TIGR02970">
    <property type="entry name" value="succ_dehyd_cytB"/>
    <property type="match status" value="1"/>
</dbReference>
<evidence type="ECO:0000313" key="18">
    <source>
        <dbReference type="EMBL" id="KJV51396.1"/>
    </source>
</evidence>
<feature type="transmembrane region" description="Helical" evidence="17">
    <location>
        <begin position="29"/>
        <end position="50"/>
    </location>
</feature>
<keyword evidence="10 16" id="KW-0479">Metal-binding</keyword>
<protein>
    <recommendedName>
        <fullName evidence="5">Succinate dehydrogenase cytochrome b556 subunit</fullName>
    </recommendedName>
</protein>
<keyword evidence="6" id="KW-0813">Transport</keyword>
<evidence type="ECO:0000256" key="4">
    <source>
        <dbReference type="ARBA" id="ARBA00007244"/>
    </source>
</evidence>
<dbReference type="GO" id="GO:0009055">
    <property type="term" value="F:electron transfer activity"/>
    <property type="evidence" value="ECO:0007669"/>
    <property type="project" value="InterPro"/>
</dbReference>
<dbReference type="AlphaFoldDB" id="A0A0F3M6V2"/>
<dbReference type="InterPro" id="IPR000701">
    <property type="entry name" value="SuccDH_FuR_B_TM-su"/>
</dbReference>
<comment type="caution">
    <text evidence="18">The sequence shown here is derived from an EMBL/GenBank/DDBJ whole genome shotgun (WGS) entry which is preliminary data.</text>
</comment>
<evidence type="ECO:0000256" key="1">
    <source>
        <dbReference type="ARBA" id="ARBA00004050"/>
    </source>
</evidence>
<evidence type="ECO:0000256" key="13">
    <source>
        <dbReference type="ARBA" id="ARBA00023004"/>
    </source>
</evidence>
<dbReference type="GO" id="GO:0006099">
    <property type="term" value="P:tricarboxylic acid cycle"/>
    <property type="evidence" value="ECO:0007669"/>
    <property type="project" value="UniProtKB-UniPathway"/>
</dbReference>
<evidence type="ECO:0000256" key="17">
    <source>
        <dbReference type="SAM" id="Phobius"/>
    </source>
</evidence>
<keyword evidence="12 17" id="KW-1133">Transmembrane helix</keyword>
<feature type="transmembrane region" description="Helical" evidence="17">
    <location>
        <begin position="104"/>
        <end position="124"/>
    </location>
</feature>
<evidence type="ECO:0000256" key="11">
    <source>
        <dbReference type="ARBA" id="ARBA00022982"/>
    </source>
</evidence>
<keyword evidence="13 16" id="KW-0408">Iron</keyword>
<dbReference type="InterPro" id="IPR034804">
    <property type="entry name" value="SQR/QFR_C/D"/>
</dbReference>
<evidence type="ECO:0000256" key="10">
    <source>
        <dbReference type="ARBA" id="ARBA00022723"/>
    </source>
</evidence>
<evidence type="ECO:0000256" key="16">
    <source>
        <dbReference type="PIRSR" id="PIRSR000178-1"/>
    </source>
</evidence>
<dbReference type="PROSITE" id="PS01001">
    <property type="entry name" value="SDH_CYT_2"/>
    <property type="match status" value="1"/>
</dbReference>
<evidence type="ECO:0000313" key="19">
    <source>
        <dbReference type="Proteomes" id="UP000033769"/>
    </source>
</evidence>
<feature type="transmembrane region" description="Helical" evidence="17">
    <location>
        <begin position="70"/>
        <end position="92"/>
    </location>
</feature>
<dbReference type="GO" id="GO:0005886">
    <property type="term" value="C:plasma membrane"/>
    <property type="evidence" value="ECO:0007669"/>
    <property type="project" value="UniProtKB-SubCell"/>
</dbReference>
<dbReference type="PROSITE" id="PS01000">
    <property type="entry name" value="SDH_CYT_1"/>
    <property type="match status" value="1"/>
</dbReference>
<sequence length="127" mass="14860">MNKFNNSHTRPISPHITIYRMQMSMILSILHRLSGMAVFGGASIITWWLILCVYSDFDRIIVDIFYNLWFQALIYLTIFTTCFHLCTGIRHLIWDTGYGFSIKYINISGWIAVALSIIVFYMCINNF</sequence>
<dbReference type="CDD" id="cd03499">
    <property type="entry name" value="SQR_TypeC_SdhC"/>
    <property type="match status" value="1"/>
</dbReference>
<evidence type="ECO:0000256" key="9">
    <source>
        <dbReference type="ARBA" id="ARBA00022692"/>
    </source>
</evidence>
<evidence type="ECO:0000256" key="7">
    <source>
        <dbReference type="ARBA" id="ARBA00022532"/>
    </source>
</evidence>